<dbReference type="PRINTS" id="PR00476">
    <property type="entry name" value="PHFRCTKINASE"/>
</dbReference>
<evidence type="ECO:0000313" key="12">
    <source>
        <dbReference type="EMBL" id="KAK2105446.1"/>
    </source>
</evidence>
<comment type="catalytic activity">
    <reaction evidence="9">
        <text>beta-D-fructose 6-phosphate + ATP = beta-D-fructose 1,6-bisphosphate + ADP + H(+)</text>
        <dbReference type="Rhea" id="RHEA:16109"/>
        <dbReference type="ChEBI" id="CHEBI:15378"/>
        <dbReference type="ChEBI" id="CHEBI:30616"/>
        <dbReference type="ChEBI" id="CHEBI:32966"/>
        <dbReference type="ChEBI" id="CHEBI:57634"/>
        <dbReference type="ChEBI" id="CHEBI:456216"/>
        <dbReference type="EC" id="2.7.1.11"/>
    </reaction>
</comment>
<evidence type="ECO:0000256" key="2">
    <source>
        <dbReference type="ARBA" id="ARBA00004679"/>
    </source>
</evidence>
<dbReference type="PANTHER" id="PTHR13697">
    <property type="entry name" value="PHOSPHOFRUCTOKINASE"/>
    <property type="match status" value="1"/>
</dbReference>
<accession>A0ABQ9V7W1</accession>
<evidence type="ECO:0000256" key="7">
    <source>
        <dbReference type="ARBA" id="ARBA00022842"/>
    </source>
</evidence>
<evidence type="ECO:0000256" key="5">
    <source>
        <dbReference type="ARBA" id="ARBA00022723"/>
    </source>
</evidence>
<feature type="domain" description="Phosphofructokinase" evidence="11">
    <location>
        <begin position="129"/>
        <end position="173"/>
    </location>
</feature>
<dbReference type="InterPro" id="IPR035966">
    <property type="entry name" value="PKF_sf"/>
</dbReference>
<comment type="pathway">
    <text evidence="2">Carbohydrate degradation; glycolysis; D-glyceraldehyde 3-phosphate and glycerone phosphate from D-glucose: step 3/4.</text>
</comment>
<evidence type="ECO:0000256" key="4">
    <source>
        <dbReference type="ARBA" id="ARBA00022679"/>
    </source>
</evidence>
<dbReference type="SUPFAM" id="SSF53784">
    <property type="entry name" value="Phosphofructokinase"/>
    <property type="match status" value="1"/>
</dbReference>
<comment type="cofactor">
    <cofactor evidence="1">
        <name>Mg(2+)</name>
        <dbReference type="ChEBI" id="CHEBI:18420"/>
    </cofactor>
</comment>
<feature type="compositionally biased region" description="Low complexity" evidence="10">
    <location>
        <begin position="18"/>
        <end position="34"/>
    </location>
</feature>
<proteinExistence type="predicted"/>
<keyword evidence="7" id="KW-0460">Magnesium</keyword>
<gene>
    <name evidence="12" type="ORF">P7K49_014960</name>
</gene>
<protein>
    <recommendedName>
        <fullName evidence="11">Phosphofructokinase domain-containing protein</fullName>
    </recommendedName>
</protein>
<dbReference type="Gene3D" id="3.40.50.450">
    <property type="match status" value="1"/>
</dbReference>
<keyword evidence="6" id="KW-0418">Kinase</keyword>
<dbReference type="InterPro" id="IPR000023">
    <property type="entry name" value="Phosphofructokinase_dom"/>
</dbReference>
<evidence type="ECO:0000256" key="9">
    <source>
        <dbReference type="ARBA" id="ARBA00048070"/>
    </source>
</evidence>
<keyword evidence="8" id="KW-0324">Glycolysis</keyword>
<evidence type="ECO:0000313" key="13">
    <source>
        <dbReference type="Proteomes" id="UP001266305"/>
    </source>
</evidence>
<reference evidence="12 13" key="1">
    <citation type="submission" date="2023-05" db="EMBL/GenBank/DDBJ databases">
        <title>B98-5 Cell Line De Novo Hybrid Assembly: An Optical Mapping Approach.</title>
        <authorList>
            <person name="Kananen K."/>
            <person name="Auerbach J.A."/>
            <person name="Kautto E."/>
            <person name="Blachly J.S."/>
        </authorList>
    </citation>
    <scope>NUCLEOTIDE SEQUENCE [LARGE SCALE GENOMIC DNA]</scope>
    <source>
        <strain evidence="12">B95-8</strain>
        <tissue evidence="12">Cell line</tissue>
    </source>
</reference>
<feature type="region of interest" description="Disordered" evidence="10">
    <location>
        <begin position="1"/>
        <end position="37"/>
    </location>
</feature>
<dbReference type="EMBL" id="JASSZA010000007">
    <property type="protein sequence ID" value="KAK2105446.1"/>
    <property type="molecule type" value="Genomic_DNA"/>
</dbReference>
<keyword evidence="5" id="KW-0479">Metal-binding</keyword>
<dbReference type="PANTHER" id="PTHR13697:SF5">
    <property type="entry name" value="ATP-DEPENDENT 6-PHOSPHOFRUCTOKINASE, PLATELET TYPE"/>
    <property type="match status" value="1"/>
</dbReference>
<organism evidence="12 13">
    <name type="scientific">Saguinus oedipus</name>
    <name type="common">Cotton-top tamarin</name>
    <name type="synonym">Oedipomidas oedipus</name>
    <dbReference type="NCBI Taxonomy" id="9490"/>
    <lineage>
        <taxon>Eukaryota</taxon>
        <taxon>Metazoa</taxon>
        <taxon>Chordata</taxon>
        <taxon>Craniata</taxon>
        <taxon>Vertebrata</taxon>
        <taxon>Euteleostomi</taxon>
        <taxon>Mammalia</taxon>
        <taxon>Eutheria</taxon>
        <taxon>Euarchontoglires</taxon>
        <taxon>Primates</taxon>
        <taxon>Haplorrhini</taxon>
        <taxon>Platyrrhini</taxon>
        <taxon>Cebidae</taxon>
        <taxon>Callitrichinae</taxon>
        <taxon>Saguinus</taxon>
    </lineage>
</organism>
<evidence type="ECO:0000259" key="11">
    <source>
        <dbReference type="Pfam" id="PF00365"/>
    </source>
</evidence>
<evidence type="ECO:0000256" key="6">
    <source>
        <dbReference type="ARBA" id="ARBA00022777"/>
    </source>
</evidence>
<keyword evidence="3" id="KW-0963">Cytoplasm</keyword>
<evidence type="ECO:0000256" key="10">
    <source>
        <dbReference type="SAM" id="MobiDB-lite"/>
    </source>
</evidence>
<evidence type="ECO:0000256" key="1">
    <source>
        <dbReference type="ARBA" id="ARBA00001946"/>
    </source>
</evidence>
<dbReference type="Pfam" id="PF00365">
    <property type="entry name" value="PFK"/>
    <property type="match status" value="1"/>
</dbReference>
<name>A0ABQ9V7W1_SAGOE</name>
<evidence type="ECO:0000256" key="8">
    <source>
        <dbReference type="ARBA" id="ARBA00023152"/>
    </source>
</evidence>
<keyword evidence="13" id="KW-1185">Reference proteome</keyword>
<evidence type="ECO:0000256" key="3">
    <source>
        <dbReference type="ARBA" id="ARBA00022490"/>
    </source>
</evidence>
<comment type="caution">
    <text evidence="12">The sequence shown here is derived from an EMBL/GenBank/DDBJ whole genome shotgun (WGS) entry which is preliminary data.</text>
</comment>
<keyword evidence="4" id="KW-0808">Transferase</keyword>
<dbReference type="InterPro" id="IPR022953">
    <property type="entry name" value="ATP_PFK"/>
</dbReference>
<sequence>MRNAGGEAAFSHTSPMYPTVSSVPDSDPTTSSSSRSFAGNLNTYKRLAIKLPDDQIPKVGDWPPVTPRPFFCSLTSPVGFPLWPLPLRMRPPVFWPGTAWTTAKVCSKWSSCAPMTGSRLPSVLQTNCNVAVINVGAPAAGMNAAVRSAVRVGIADGHRMLAIYDGFDGFAKGQDPVTLGLNDYLFEALLLQ</sequence>
<dbReference type="Proteomes" id="UP001266305">
    <property type="component" value="Unassembled WGS sequence"/>
</dbReference>